<evidence type="ECO:0000313" key="1">
    <source>
        <dbReference type="EMBL" id="KFN48226.1"/>
    </source>
</evidence>
<reference evidence="1 2" key="1">
    <citation type="submission" date="2013-09" db="EMBL/GenBank/DDBJ databases">
        <title>Genome sequencing of Arenimonas composti.</title>
        <authorList>
            <person name="Chen F."/>
            <person name="Wang G."/>
        </authorList>
    </citation>
    <scope>NUCLEOTIDE SEQUENCE [LARGE SCALE GENOMIC DNA]</scope>
    <source>
        <strain evidence="1 2">TR7-09</strain>
    </source>
</reference>
<gene>
    <name evidence="1" type="ORF">P873_01330</name>
</gene>
<dbReference type="STRING" id="1121013.GCA_000426365_00426"/>
<dbReference type="EMBL" id="AWXU01000056">
    <property type="protein sequence ID" value="KFN48226.1"/>
    <property type="molecule type" value="Genomic_DNA"/>
</dbReference>
<comment type="caution">
    <text evidence="1">The sequence shown here is derived from an EMBL/GenBank/DDBJ whole genome shotgun (WGS) entry which is preliminary data.</text>
</comment>
<dbReference type="AlphaFoldDB" id="A0A091B902"/>
<evidence type="ECO:0000313" key="2">
    <source>
        <dbReference type="Proteomes" id="UP000029391"/>
    </source>
</evidence>
<organism evidence="1 2">
    <name type="scientific">Arenimonas composti TR7-09 = DSM 18010</name>
    <dbReference type="NCBI Taxonomy" id="1121013"/>
    <lineage>
        <taxon>Bacteria</taxon>
        <taxon>Pseudomonadati</taxon>
        <taxon>Pseudomonadota</taxon>
        <taxon>Gammaproteobacteria</taxon>
        <taxon>Lysobacterales</taxon>
        <taxon>Lysobacteraceae</taxon>
        <taxon>Arenimonas</taxon>
    </lineage>
</organism>
<dbReference type="Proteomes" id="UP000029391">
    <property type="component" value="Unassembled WGS sequence"/>
</dbReference>
<keyword evidence="2" id="KW-1185">Reference proteome</keyword>
<name>A0A091B902_9GAMM</name>
<proteinExistence type="predicted"/>
<protein>
    <submittedName>
        <fullName evidence="1">Uncharacterized protein</fullName>
    </submittedName>
</protein>
<sequence>MRIAPRLHVLEGDSSQRGELLDVTIAHAHQVREGDKPELEVEMAPDVRYEIEIESGDYSSDWAVSLHLEADIVVKEDAADA</sequence>
<accession>A0A091B902</accession>